<dbReference type="EMBL" id="WHWC01000010">
    <property type="protein sequence ID" value="KAG8375771.1"/>
    <property type="molecule type" value="Genomic_DNA"/>
</dbReference>
<dbReference type="Gene3D" id="3.40.50.1820">
    <property type="entry name" value="alpha/beta hydrolase"/>
    <property type="match status" value="1"/>
</dbReference>
<feature type="domain" description="AB hydrolase-1" evidence="2">
    <location>
        <begin position="53"/>
        <end position="156"/>
    </location>
</feature>
<dbReference type="GO" id="GO:0016787">
    <property type="term" value="F:hydrolase activity"/>
    <property type="evidence" value="ECO:0007669"/>
    <property type="project" value="UniProtKB-ARBA"/>
</dbReference>
<evidence type="ECO:0000256" key="1">
    <source>
        <dbReference type="SAM" id="SignalP"/>
    </source>
</evidence>
<dbReference type="PRINTS" id="PR00111">
    <property type="entry name" value="ABHYDROLASE"/>
</dbReference>
<dbReference type="SUPFAM" id="SSF53474">
    <property type="entry name" value="alpha/beta-Hydrolases"/>
    <property type="match status" value="1"/>
</dbReference>
<sequence>MGSSCLSIVSLFGSFIRRSLTAAGLSSQTVDIDDGDTTIHFWGPPAATFKPKLVLIHGFGPESMHQWRHQISFFTREFDVYMLDLVFFGESFTKSPERSELFQATWVAKLLEKLCISRYSVVGTSYGGMVAYRIAKMWPERVEKVVIASSAVNLRRRDNEELLKKVKMEKIEDLMLPSDGRVLRKLFGLVLYRTPYLPDFILNDFMEVLIVWGEHDRIFLLDKAIELKKLLGEKAKLEVIKNSGHVPQIEQAGQFNKIVNNFLHGLS</sequence>
<evidence type="ECO:0000313" key="4">
    <source>
        <dbReference type="Proteomes" id="UP000826271"/>
    </source>
</evidence>
<name>A0AAV6WZ57_9LAMI</name>
<dbReference type="PANTHER" id="PTHR43139:SF52">
    <property type="entry name" value="SI:DKEY-122A22.2"/>
    <property type="match status" value="1"/>
</dbReference>
<keyword evidence="4" id="KW-1185">Reference proteome</keyword>
<dbReference type="Proteomes" id="UP000826271">
    <property type="component" value="Unassembled WGS sequence"/>
</dbReference>
<dbReference type="InterPro" id="IPR052370">
    <property type="entry name" value="Meta-cleavage_hydrolase"/>
</dbReference>
<proteinExistence type="predicted"/>
<feature type="signal peptide" evidence="1">
    <location>
        <begin position="1"/>
        <end position="21"/>
    </location>
</feature>
<dbReference type="InterPro" id="IPR000073">
    <property type="entry name" value="AB_hydrolase_1"/>
</dbReference>
<protein>
    <recommendedName>
        <fullName evidence="2">AB hydrolase-1 domain-containing protein</fullName>
    </recommendedName>
</protein>
<dbReference type="PANTHER" id="PTHR43139">
    <property type="entry name" value="SI:DKEY-122A22.2"/>
    <property type="match status" value="1"/>
</dbReference>
<gene>
    <name evidence="3" type="ORF">BUALT_Bualt10G0134900</name>
</gene>
<evidence type="ECO:0000259" key="2">
    <source>
        <dbReference type="Pfam" id="PF00561"/>
    </source>
</evidence>
<comment type="caution">
    <text evidence="3">The sequence shown here is derived from an EMBL/GenBank/DDBJ whole genome shotgun (WGS) entry which is preliminary data.</text>
</comment>
<accession>A0AAV6WZ57</accession>
<evidence type="ECO:0000313" key="3">
    <source>
        <dbReference type="EMBL" id="KAG8375771.1"/>
    </source>
</evidence>
<feature type="chain" id="PRO_5043764759" description="AB hydrolase-1 domain-containing protein" evidence="1">
    <location>
        <begin position="22"/>
        <end position="267"/>
    </location>
</feature>
<organism evidence="3 4">
    <name type="scientific">Buddleja alternifolia</name>
    <dbReference type="NCBI Taxonomy" id="168488"/>
    <lineage>
        <taxon>Eukaryota</taxon>
        <taxon>Viridiplantae</taxon>
        <taxon>Streptophyta</taxon>
        <taxon>Embryophyta</taxon>
        <taxon>Tracheophyta</taxon>
        <taxon>Spermatophyta</taxon>
        <taxon>Magnoliopsida</taxon>
        <taxon>eudicotyledons</taxon>
        <taxon>Gunneridae</taxon>
        <taxon>Pentapetalae</taxon>
        <taxon>asterids</taxon>
        <taxon>lamiids</taxon>
        <taxon>Lamiales</taxon>
        <taxon>Scrophulariaceae</taxon>
        <taxon>Buddlejeae</taxon>
        <taxon>Buddleja</taxon>
    </lineage>
</organism>
<dbReference type="InterPro" id="IPR029058">
    <property type="entry name" value="AB_hydrolase_fold"/>
</dbReference>
<keyword evidence="1" id="KW-0732">Signal</keyword>
<dbReference type="Pfam" id="PF00561">
    <property type="entry name" value="Abhydrolase_1"/>
    <property type="match status" value="1"/>
</dbReference>
<reference evidence="3" key="1">
    <citation type="submission" date="2019-10" db="EMBL/GenBank/DDBJ databases">
        <authorList>
            <person name="Zhang R."/>
            <person name="Pan Y."/>
            <person name="Wang J."/>
            <person name="Ma R."/>
            <person name="Yu S."/>
        </authorList>
    </citation>
    <scope>NUCLEOTIDE SEQUENCE</scope>
    <source>
        <strain evidence="3">LA-IB0</strain>
        <tissue evidence="3">Leaf</tissue>
    </source>
</reference>
<dbReference type="AlphaFoldDB" id="A0AAV6WZ57"/>